<dbReference type="AlphaFoldDB" id="A0A450VIQ0"/>
<accession>A0A450VIQ0</accession>
<evidence type="ECO:0000313" key="3">
    <source>
        <dbReference type="EMBL" id="VFK07670.1"/>
    </source>
</evidence>
<sequence>MIPTNPSISLIDSYWRIAEYHRRIKDLYRFLDMQLGYEENGLRLRPMPENTLFTYLGEITLDDYPPYPCNAWLAPWYGRFYVDAGNVPEGISPEDCSGEKNPDIAFVWNWIGCNDPNVADVEESECWFCVTKPEPENPSESLGNIARMIWNDFRIELTSDQKDDDWLMGRFHREKVGCSLNGFWFLQRMPLSRLSTPYQVQNSIVRPLRKKFLHNDFTPRNQADNFSAQQ</sequence>
<dbReference type="EMBL" id="CAADFI010000441">
    <property type="protein sequence ID" value="VFK04409.1"/>
    <property type="molecule type" value="Genomic_DNA"/>
</dbReference>
<name>A0A450VIQ0_9GAMM</name>
<protein>
    <submittedName>
        <fullName evidence="2">Uncharacterized protein</fullName>
    </submittedName>
</protein>
<evidence type="ECO:0000313" key="2">
    <source>
        <dbReference type="EMBL" id="VFK04610.1"/>
    </source>
</evidence>
<organism evidence="2">
    <name type="scientific">Candidatus Kentrum eta</name>
    <dbReference type="NCBI Taxonomy" id="2126337"/>
    <lineage>
        <taxon>Bacteria</taxon>
        <taxon>Pseudomonadati</taxon>
        <taxon>Pseudomonadota</taxon>
        <taxon>Gammaproteobacteria</taxon>
        <taxon>Candidatus Kentrum</taxon>
    </lineage>
</organism>
<proteinExistence type="predicted"/>
<dbReference type="EMBL" id="CAADFJ010000444">
    <property type="protein sequence ID" value="VFK07670.1"/>
    <property type="molecule type" value="Genomic_DNA"/>
</dbReference>
<reference evidence="2" key="1">
    <citation type="submission" date="2019-02" db="EMBL/GenBank/DDBJ databases">
        <authorList>
            <person name="Gruber-Vodicka R. H."/>
            <person name="Seah K. B. B."/>
        </authorList>
    </citation>
    <scope>NUCLEOTIDE SEQUENCE</scope>
    <source>
        <strain evidence="3">BECK_SA2B12</strain>
        <strain evidence="2">BECK_SA2B15</strain>
        <strain evidence="1">BECK_SA2B20</strain>
    </source>
</reference>
<gene>
    <name evidence="2" type="ORF">BECKH772A_GA0070896_104372</name>
    <name evidence="1" type="ORF">BECKH772B_GA0070898_104412</name>
    <name evidence="3" type="ORF">BECKH772C_GA0070978_104442</name>
</gene>
<evidence type="ECO:0000313" key="1">
    <source>
        <dbReference type="EMBL" id="VFK04409.1"/>
    </source>
</evidence>
<dbReference type="EMBL" id="CAADFG010000437">
    <property type="protein sequence ID" value="VFK04610.1"/>
    <property type="molecule type" value="Genomic_DNA"/>
</dbReference>